<reference evidence="2" key="1">
    <citation type="journal article" date="2014" name="Int. J. Syst. Evol. Microbiol.">
        <title>Complete genome sequence of Corynebacterium casei LMG S-19264T (=DSM 44701T), isolated from a smear-ripened cheese.</title>
        <authorList>
            <consortium name="US DOE Joint Genome Institute (JGI-PGF)"/>
            <person name="Walter F."/>
            <person name="Albersmeier A."/>
            <person name="Kalinowski J."/>
            <person name="Ruckert C."/>
        </authorList>
    </citation>
    <scope>NUCLEOTIDE SEQUENCE</scope>
    <source>
        <strain evidence="2">CGMCC 4.7299</strain>
    </source>
</reference>
<comment type="caution">
    <text evidence="2">The sequence shown here is derived from an EMBL/GenBank/DDBJ whole genome shotgun (WGS) entry which is preliminary data.</text>
</comment>
<dbReference type="PIRSF" id="PIRSF017393">
    <property type="entry name" value="MTase_SAV2177"/>
    <property type="match status" value="1"/>
</dbReference>
<accession>A0A8J3FRT4</accession>
<feature type="region of interest" description="Disordered" evidence="1">
    <location>
        <begin position="241"/>
        <end position="262"/>
    </location>
</feature>
<gene>
    <name evidence="2" type="ORF">GCM10012284_53330</name>
</gene>
<evidence type="ECO:0000256" key="1">
    <source>
        <dbReference type="SAM" id="MobiDB-lite"/>
    </source>
</evidence>
<dbReference type="SUPFAM" id="SSF53335">
    <property type="entry name" value="S-adenosyl-L-methionine-dependent methyltransferases"/>
    <property type="match status" value="1"/>
</dbReference>
<evidence type="ECO:0000313" key="3">
    <source>
        <dbReference type="Proteomes" id="UP000656042"/>
    </source>
</evidence>
<protein>
    <recommendedName>
        <fullName evidence="4">S-adenosyl methyltransferase</fullName>
    </recommendedName>
</protein>
<evidence type="ECO:0008006" key="4">
    <source>
        <dbReference type="Google" id="ProtNLM"/>
    </source>
</evidence>
<dbReference type="Gene3D" id="3.40.50.150">
    <property type="entry name" value="Vaccinia Virus protein VP39"/>
    <property type="match status" value="1"/>
</dbReference>
<proteinExistence type="predicted"/>
<dbReference type="CDD" id="cd02440">
    <property type="entry name" value="AdoMet_MTases"/>
    <property type="match status" value="1"/>
</dbReference>
<dbReference type="InterPro" id="IPR029063">
    <property type="entry name" value="SAM-dependent_MTases_sf"/>
</dbReference>
<dbReference type="Proteomes" id="UP000656042">
    <property type="component" value="Unassembled WGS sequence"/>
</dbReference>
<organism evidence="2 3">
    <name type="scientific">Mangrovihabitans endophyticus</name>
    <dbReference type="NCBI Taxonomy" id="1751298"/>
    <lineage>
        <taxon>Bacteria</taxon>
        <taxon>Bacillati</taxon>
        <taxon>Actinomycetota</taxon>
        <taxon>Actinomycetes</taxon>
        <taxon>Micromonosporales</taxon>
        <taxon>Micromonosporaceae</taxon>
        <taxon>Mangrovihabitans</taxon>
    </lineage>
</organism>
<dbReference type="Pfam" id="PF04672">
    <property type="entry name" value="Methyltransf_19"/>
    <property type="match status" value="1"/>
</dbReference>
<name>A0A8J3FRT4_9ACTN</name>
<dbReference type="AlphaFoldDB" id="A0A8J3FRT4"/>
<sequence length="262" mass="28661">MLDTRSVASARRYNYWLGGKDNFAADRASGDRLAVLIPGLRAAAAANRAFVHRATAWLAATTGISQYLDLGCGLPVHTDDLTVHRIAVQHGPHARTVYVDHDPMVAVHARAWWTHPDRQQCRYVHADLRDPDRLLADPDLTALIDLTRPTIVLACAVLHYLPDHHAYPALDHLIDRLAPGSHLAITHATLDFLAPYTADLVRAQPAAEHGPCHPRTRPDIHRFLTGLHPAEPGLVPTAQWRPDNPAAEPGPSHAYAAVAAKP</sequence>
<keyword evidence="3" id="KW-1185">Reference proteome</keyword>
<dbReference type="EMBL" id="BMMX01000037">
    <property type="protein sequence ID" value="GGL11938.1"/>
    <property type="molecule type" value="Genomic_DNA"/>
</dbReference>
<dbReference type="InterPro" id="IPR006764">
    <property type="entry name" value="SAM_dep_MeTrfase_SAV2177_type"/>
</dbReference>
<evidence type="ECO:0000313" key="2">
    <source>
        <dbReference type="EMBL" id="GGL11938.1"/>
    </source>
</evidence>
<reference evidence="2" key="2">
    <citation type="submission" date="2020-09" db="EMBL/GenBank/DDBJ databases">
        <authorList>
            <person name="Sun Q."/>
            <person name="Zhou Y."/>
        </authorList>
    </citation>
    <scope>NUCLEOTIDE SEQUENCE</scope>
    <source>
        <strain evidence="2">CGMCC 4.7299</strain>
    </source>
</reference>